<organism evidence="1">
    <name type="scientific">Pyricularia oryzae (strain Y34)</name>
    <name type="common">Rice blast fungus</name>
    <name type="synonym">Magnaporthe oryzae</name>
    <dbReference type="NCBI Taxonomy" id="1143189"/>
    <lineage>
        <taxon>Eukaryota</taxon>
        <taxon>Fungi</taxon>
        <taxon>Dikarya</taxon>
        <taxon>Ascomycota</taxon>
        <taxon>Pezizomycotina</taxon>
        <taxon>Sordariomycetes</taxon>
        <taxon>Sordariomycetidae</taxon>
        <taxon>Magnaporthales</taxon>
        <taxon>Pyriculariaceae</taxon>
        <taxon>Pyricularia</taxon>
    </lineage>
</organism>
<evidence type="ECO:0008006" key="2">
    <source>
        <dbReference type="Google" id="ProtNLM"/>
    </source>
</evidence>
<dbReference type="Gene3D" id="1.25.40.20">
    <property type="entry name" value="Ankyrin repeat-containing domain"/>
    <property type="match status" value="1"/>
</dbReference>
<dbReference type="EMBL" id="JH793519">
    <property type="protein sequence ID" value="ELQ32351.1"/>
    <property type="molecule type" value="Genomic_DNA"/>
</dbReference>
<proteinExistence type="predicted"/>
<dbReference type="InterPro" id="IPR036770">
    <property type="entry name" value="Ankyrin_rpt-contain_sf"/>
</dbReference>
<dbReference type="AlphaFoldDB" id="A0AA97NLH3"/>
<dbReference type="PANTHER" id="PTHR24121">
    <property type="entry name" value="NO MECHANORECEPTOR POTENTIAL C, ISOFORM D-RELATED"/>
    <property type="match status" value="1"/>
</dbReference>
<dbReference type="SMART" id="SM00248">
    <property type="entry name" value="ANK"/>
    <property type="match status" value="3"/>
</dbReference>
<dbReference type="SUPFAM" id="SSF48403">
    <property type="entry name" value="Ankyrin repeat"/>
    <property type="match status" value="1"/>
</dbReference>
<gene>
    <name evidence="1" type="ORF">OOU_Y34scaffold01180g6</name>
</gene>
<dbReference type="InterPro" id="IPR002110">
    <property type="entry name" value="Ankyrin_rpt"/>
</dbReference>
<reference evidence="1" key="1">
    <citation type="journal article" date="2012" name="PLoS Genet.">
        <title>Comparative analysis of the genomes of two field isolates of the rice blast fungus Magnaporthe oryzae.</title>
        <authorList>
            <person name="Xue M."/>
            <person name="Yang J."/>
            <person name="Li Z."/>
            <person name="Hu S."/>
            <person name="Yao N."/>
            <person name="Dean R.A."/>
            <person name="Zhao W."/>
            <person name="Shen M."/>
            <person name="Zhang H."/>
            <person name="Li C."/>
            <person name="Liu L."/>
            <person name="Cao L."/>
            <person name="Xu X."/>
            <person name="Xing Y."/>
            <person name="Hsiang T."/>
            <person name="Zhang Z."/>
            <person name="Xu J.R."/>
            <person name="Peng Y.L."/>
        </authorList>
    </citation>
    <scope>NUCLEOTIDE SEQUENCE</scope>
    <source>
        <strain evidence="1">Y34</strain>
    </source>
</reference>
<name>A0AA97NLH3_PYRO3</name>
<evidence type="ECO:0000313" key="1">
    <source>
        <dbReference type="EMBL" id="ELQ32351.1"/>
    </source>
</evidence>
<protein>
    <recommendedName>
        <fullName evidence="2">Ankyrin</fullName>
    </recommendedName>
</protein>
<dbReference type="Proteomes" id="UP000011086">
    <property type="component" value="Unassembled WGS sequence"/>
</dbReference>
<sequence length="436" mass="48547">MDRDPAWKAELKLKYFYLVWSDEQCENGFRWAEGVIADFENKIRSISGGALLDEAKETDAAPHLNKIYERALQEINRAEGSKAREAGLKPFLLSERGLPSLRQGLASSEKECHLKLFDCCTRALDAWDAKDDSEGVKFLDYAGEFWVRHAQMADALLDATGEAPYQLLRKCNLNSGKVQRILGFLMERIRSSMGTEWCLVRDYADTILVVLAAFGCTTLLKQHLVTCRDCQQACETKSDRLAAALASSLMGRWVATAQYLIDKYCRGNVNKLRHNNITLLYTVCYHVTENPDKMAKFLLDKGADAAAPSLSPHECPLHVAITYGNSSLVELLLADEKKAHELLRLQRKAGQHKGWTALHTAVGNRLATLQQRKDILQAILRAAPRSGLADLLEIKDGQGNTPGELAEIVCKDAASLHDLLEEFDNGRRPGSACVLM</sequence>
<dbReference type="PANTHER" id="PTHR24121:SF21">
    <property type="entry name" value="ANKYRIN REPEAT FAMILY PROTEIN"/>
    <property type="match status" value="1"/>
</dbReference>
<accession>A0AA97NLH3</accession>